<proteinExistence type="predicted"/>
<comment type="caution">
    <text evidence="6">The sequence shown here is derived from an EMBL/GenBank/DDBJ whole genome shotgun (WGS) entry which is preliminary data.</text>
</comment>
<dbReference type="InterPro" id="IPR009057">
    <property type="entry name" value="Homeodomain-like_sf"/>
</dbReference>
<dbReference type="PROSITE" id="PS01081">
    <property type="entry name" value="HTH_TETR_1"/>
    <property type="match status" value="1"/>
</dbReference>
<dbReference type="GO" id="GO:0003700">
    <property type="term" value="F:DNA-binding transcription factor activity"/>
    <property type="evidence" value="ECO:0007669"/>
    <property type="project" value="TreeGrafter"/>
</dbReference>
<dbReference type="PROSITE" id="PS50977">
    <property type="entry name" value="HTH_TETR_2"/>
    <property type="match status" value="1"/>
</dbReference>
<dbReference type="RefSeq" id="WP_203654874.1">
    <property type="nucleotide sequence ID" value="NZ_BAAAZM010000002.1"/>
</dbReference>
<dbReference type="InterPro" id="IPR001647">
    <property type="entry name" value="HTH_TetR"/>
</dbReference>
<dbReference type="PANTHER" id="PTHR30055">
    <property type="entry name" value="HTH-TYPE TRANSCRIPTIONAL REGULATOR RUTR"/>
    <property type="match status" value="1"/>
</dbReference>
<keyword evidence="7" id="KW-1185">Reference proteome</keyword>
<evidence type="ECO:0000313" key="6">
    <source>
        <dbReference type="EMBL" id="GID09868.1"/>
    </source>
</evidence>
<dbReference type="GO" id="GO:0000976">
    <property type="term" value="F:transcription cis-regulatory region binding"/>
    <property type="evidence" value="ECO:0007669"/>
    <property type="project" value="TreeGrafter"/>
</dbReference>
<dbReference type="EMBL" id="BOMB01000003">
    <property type="protein sequence ID" value="GID09868.1"/>
    <property type="molecule type" value="Genomic_DNA"/>
</dbReference>
<name>A0A8J3J5R4_9ACTN</name>
<dbReference type="AlphaFoldDB" id="A0A8J3J5R4"/>
<dbReference type="PRINTS" id="PR00455">
    <property type="entry name" value="HTHTETR"/>
</dbReference>
<gene>
    <name evidence="6" type="ORF">Aru02nite_07570</name>
</gene>
<organism evidence="6 7">
    <name type="scientific">Actinocatenispora rupis</name>
    <dbReference type="NCBI Taxonomy" id="519421"/>
    <lineage>
        <taxon>Bacteria</taxon>
        <taxon>Bacillati</taxon>
        <taxon>Actinomycetota</taxon>
        <taxon>Actinomycetes</taxon>
        <taxon>Micromonosporales</taxon>
        <taxon>Micromonosporaceae</taxon>
        <taxon>Actinocatenispora</taxon>
    </lineage>
</organism>
<reference evidence="6" key="1">
    <citation type="submission" date="2021-01" db="EMBL/GenBank/DDBJ databases">
        <title>Whole genome shotgun sequence of Actinocatenispora rupis NBRC 107355.</title>
        <authorList>
            <person name="Komaki H."/>
            <person name="Tamura T."/>
        </authorList>
    </citation>
    <scope>NUCLEOTIDE SEQUENCE</scope>
    <source>
        <strain evidence="6">NBRC 107355</strain>
    </source>
</reference>
<feature type="DNA-binding region" description="H-T-H motif" evidence="4">
    <location>
        <begin position="34"/>
        <end position="53"/>
    </location>
</feature>
<evidence type="ECO:0000259" key="5">
    <source>
        <dbReference type="PROSITE" id="PS50977"/>
    </source>
</evidence>
<feature type="domain" description="HTH tetR-type" evidence="5">
    <location>
        <begin position="11"/>
        <end position="71"/>
    </location>
</feature>
<keyword evidence="2 4" id="KW-0238">DNA-binding</keyword>
<evidence type="ECO:0000256" key="2">
    <source>
        <dbReference type="ARBA" id="ARBA00023125"/>
    </source>
</evidence>
<sequence length="204" mass="22218">MDDSLRERKKRQTRQALAAAALRLFTEQGYERTTVAQIAAAADVSVRTLFNHFPTKDDVLFGNDEHAAEIPVRVIAGRRPRESVSALLVRAYEEMLADNRVNGLGTDTAVLAGYVRLVTTVPALQARALRSNHQLQRRMAYALVEVAPELDLVGAAAMIGAVAGAAQAAAFMSMELGQSDRQFWAALRRGVETAVRGAAHPPRR</sequence>
<dbReference type="InterPro" id="IPR023772">
    <property type="entry name" value="DNA-bd_HTH_TetR-type_CS"/>
</dbReference>
<dbReference type="Pfam" id="PF00440">
    <property type="entry name" value="TetR_N"/>
    <property type="match status" value="1"/>
</dbReference>
<evidence type="ECO:0000256" key="1">
    <source>
        <dbReference type="ARBA" id="ARBA00023015"/>
    </source>
</evidence>
<keyword evidence="3" id="KW-0804">Transcription</keyword>
<accession>A0A8J3J5R4</accession>
<dbReference type="Proteomes" id="UP000612808">
    <property type="component" value="Unassembled WGS sequence"/>
</dbReference>
<protein>
    <recommendedName>
        <fullName evidence="5">HTH tetR-type domain-containing protein</fullName>
    </recommendedName>
</protein>
<evidence type="ECO:0000256" key="3">
    <source>
        <dbReference type="ARBA" id="ARBA00023163"/>
    </source>
</evidence>
<dbReference type="Gene3D" id="1.10.357.10">
    <property type="entry name" value="Tetracycline Repressor, domain 2"/>
    <property type="match status" value="1"/>
</dbReference>
<dbReference type="SUPFAM" id="SSF46689">
    <property type="entry name" value="Homeodomain-like"/>
    <property type="match status" value="1"/>
</dbReference>
<dbReference type="InterPro" id="IPR050109">
    <property type="entry name" value="HTH-type_TetR-like_transc_reg"/>
</dbReference>
<keyword evidence="1" id="KW-0805">Transcription regulation</keyword>
<dbReference type="PANTHER" id="PTHR30055:SF234">
    <property type="entry name" value="HTH-TYPE TRANSCRIPTIONAL REGULATOR BETI"/>
    <property type="match status" value="1"/>
</dbReference>
<evidence type="ECO:0000256" key="4">
    <source>
        <dbReference type="PROSITE-ProRule" id="PRU00335"/>
    </source>
</evidence>
<evidence type="ECO:0000313" key="7">
    <source>
        <dbReference type="Proteomes" id="UP000612808"/>
    </source>
</evidence>